<dbReference type="SUPFAM" id="SSF109604">
    <property type="entry name" value="HD-domain/PDEase-like"/>
    <property type="match status" value="1"/>
</dbReference>
<keyword evidence="5" id="KW-1185">Reference proteome</keyword>
<dbReference type="EMBL" id="BLLF01001240">
    <property type="protein sequence ID" value="GFH18038.1"/>
    <property type="molecule type" value="Genomic_DNA"/>
</dbReference>
<name>A0A699ZGV2_HAELA</name>
<feature type="domain" description="PDEase" evidence="3">
    <location>
        <begin position="1"/>
        <end position="90"/>
    </location>
</feature>
<evidence type="ECO:0000313" key="5">
    <source>
        <dbReference type="Proteomes" id="UP000485058"/>
    </source>
</evidence>
<evidence type="ECO:0000259" key="3">
    <source>
        <dbReference type="PROSITE" id="PS51845"/>
    </source>
</evidence>
<evidence type="ECO:0000256" key="2">
    <source>
        <dbReference type="ARBA" id="ARBA00022801"/>
    </source>
</evidence>
<dbReference type="PROSITE" id="PS51845">
    <property type="entry name" value="PDEASE_I_2"/>
    <property type="match status" value="1"/>
</dbReference>
<protein>
    <submittedName>
        <fullName evidence="4">Phosphodiesterase</fullName>
    </submittedName>
</protein>
<comment type="caution">
    <text evidence="4">The sequence shown here is derived from an EMBL/GenBank/DDBJ whole genome shotgun (WGS) entry which is preliminary data.</text>
</comment>
<keyword evidence="1" id="KW-0479">Metal-binding</keyword>
<proteinExistence type="predicted"/>
<keyword evidence="2" id="KW-0378">Hydrolase</keyword>
<dbReference type="GO" id="GO:0007165">
    <property type="term" value="P:signal transduction"/>
    <property type="evidence" value="ECO:0007669"/>
    <property type="project" value="InterPro"/>
</dbReference>
<dbReference type="PANTHER" id="PTHR11347">
    <property type="entry name" value="CYCLIC NUCLEOTIDE PHOSPHODIESTERASE"/>
    <property type="match status" value="1"/>
</dbReference>
<dbReference type="InterPro" id="IPR002073">
    <property type="entry name" value="PDEase_catalytic_dom"/>
</dbReference>
<dbReference type="Proteomes" id="UP000485058">
    <property type="component" value="Unassembled WGS sequence"/>
</dbReference>
<gene>
    <name evidence="4" type="ORF">HaLaN_14774</name>
</gene>
<dbReference type="InterPro" id="IPR036971">
    <property type="entry name" value="PDEase_catalytic_dom_sf"/>
</dbReference>
<organism evidence="4 5">
    <name type="scientific">Haematococcus lacustris</name>
    <name type="common">Green alga</name>
    <name type="synonym">Haematococcus pluvialis</name>
    <dbReference type="NCBI Taxonomy" id="44745"/>
    <lineage>
        <taxon>Eukaryota</taxon>
        <taxon>Viridiplantae</taxon>
        <taxon>Chlorophyta</taxon>
        <taxon>core chlorophytes</taxon>
        <taxon>Chlorophyceae</taxon>
        <taxon>CS clade</taxon>
        <taxon>Chlamydomonadales</taxon>
        <taxon>Haematococcaceae</taxon>
        <taxon>Haematococcus</taxon>
    </lineage>
</organism>
<reference evidence="4 5" key="1">
    <citation type="submission" date="2020-02" db="EMBL/GenBank/DDBJ databases">
        <title>Draft genome sequence of Haematococcus lacustris strain NIES-144.</title>
        <authorList>
            <person name="Morimoto D."/>
            <person name="Nakagawa S."/>
            <person name="Yoshida T."/>
            <person name="Sawayama S."/>
        </authorList>
    </citation>
    <scope>NUCLEOTIDE SEQUENCE [LARGE SCALE GENOMIC DNA]</scope>
    <source>
        <strain evidence="4 5">NIES-144</strain>
    </source>
</reference>
<sequence length="90" mass="9995">MVMKVSDLGHLAHAKDVHRRWVQLLEEELFRQGDLEVAAGLPVSPLMDRTKAGVTRSQAGFFSLVCLPQLQAFTTVFSGCQPMLDQARVL</sequence>
<dbReference type="Pfam" id="PF00233">
    <property type="entry name" value="PDEase_I"/>
    <property type="match status" value="1"/>
</dbReference>
<evidence type="ECO:0000256" key="1">
    <source>
        <dbReference type="ARBA" id="ARBA00022723"/>
    </source>
</evidence>
<accession>A0A699ZGV2</accession>
<evidence type="ECO:0000313" key="4">
    <source>
        <dbReference type="EMBL" id="GFH18038.1"/>
    </source>
</evidence>
<dbReference type="Gene3D" id="1.10.1300.10">
    <property type="entry name" value="3'5'-cyclic nucleotide phosphodiesterase, catalytic domain"/>
    <property type="match status" value="1"/>
</dbReference>
<dbReference type="AlphaFoldDB" id="A0A699ZGV2"/>
<dbReference type="GO" id="GO:0046872">
    <property type="term" value="F:metal ion binding"/>
    <property type="evidence" value="ECO:0007669"/>
    <property type="project" value="UniProtKB-KW"/>
</dbReference>
<dbReference type="GO" id="GO:0004114">
    <property type="term" value="F:3',5'-cyclic-nucleotide phosphodiesterase activity"/>
    <property type="evidence" value="ECO:0007669"/>
    <property type="project" value="InterPro"/>
</dbReference>